<feature type="compositionally biased region" description="Pro residues" evidence="1">
    <location>
        <begin position="56"/>
        <end position="71"/>
    </location>
</feature>
<feature type="compositionally biased region" description="Low complexity" evidence="1">
    <location>
        <begin position="19"/>
        <end position="35"/>
    </location>
</feature>
<evidence type="ECO:0000313" key="2">
    <source>
        <dbReference type="EMBL" id="EDV91436.1"/>
    </source>
</evidence>
<protein>
    <submittedName>
        <fullName evidence="2">GH17438</fullName>
    </submittedName>
</protein>
<name>B4JVB6_DROGR</name>
<sequence>MSSSGSNVPPMLFLPFSVPVPLQQQQQEQQPHNYQQPPPSQPLSQTKSKSTFRQKPAPPPPQPPPLLLPLPPVLTLQCHYQPPPLPSISQHPNCGPLPPRIPATPPPSCNVLPLKVVAAAAIRVHQQNGRLPRDLPALRAMEMALQTNSFATPGGGLQAIEEADSSDSEMEYMIPLHSLSVVENEAGEDDEKATRLHARTRSEGSATATPAE</sequence>
<feature type="compositionally biased region" description="Low complexity" evidence="1">
    <location>
        <begin position="42"/>
        <end position="51"/>
    </location>
</feature>
<evidence type="ECO:0000256" key="1">
    <source>
        <dbReference type="SAM" id="MobiDB-lite"/>
    </source>
</evidence>
<proteinExistence type="predicted"/>
<feature type="region of interest" description="Disordered" evidence="1">
    <location>
        <begin position="183"/>
        <end position="212"/>
    </location>
</feature>
<dbReference type="HOGENOM" id="CLU_1300833_0_0_1"/>
<dbReference type="EMBL" id="CH916374">
    <property type="protein sequence ID" value="EDV91436.1"/>
    <property type="molecule type" value="Genomic_DNA"/>
</dbReference>
<feature type="region of interest" description="Disordered" evidence="1">
    <location>
        <begin position="1"/>
        <end position="71"/>
    </location>
</feature>
<organism evidence="3">
    <name type="scientific">Drosophila grimshawi</name>
    <name type="common">Hawaiian fruit fly</name>
    <name type="synonym">Idiomyia grimshawi</name>
    <dbReference type="NCBI Taxonomy" id="7222"/>
    <lineage>
        <taxon>Eukaryota</taxon>
        <taxon>Metazoa</taxon>
        <taxon>Ecdysozoa</taxon>
        <taxon>Arthropoda</taxon>
        <taxon>Hexapoda</taxon>
        <taxon>Insecta</taxon>
        <taxon>Pterygota</taxon>
        <taxon>Neoptera</taxon>
        <taxon>Endopterygota</taxon>
        <taxon>Diptera</taxon>
        <taxon>Brachycera</taxon>
        <taxon>Muscomorpha</taxon>
        <taxon>Ephydroidea</taxon>
        <taxon>Drosophilidae</taxon>
        <taxon>Drosophila</taxon>
        <taxon>Hawaiian Drosophila</taxon>
    </lineage>
</organism>
<feature type="compositionally biased region" description="Polar residues" evidence="1">
    <location>
        <begin position="203"/>
        <end position="212"/>
    </location>
</feature>
<keyword evidence="3" id="KW-1185">Reference proteome</keyword>
<gene>
    <name evidence="2" type="primary">Dgri\GH17438</name>
    <name evidence="2" type="ORF">Dgri_GH17438</name>
</gene>
<evidence type="ECO:0000313" key="3">
    <source>
        <dbReference type="Proteomes" id="UP000001070"/>
    </source>
</evidence>
<dbReference type="InParanoid" id="B4JVB6"/>
<dbReference type="AlphaFoldDB" id="B4JVB6"/>
<dbReference type="eggNOG" id="ENOG502TBZB">
    <property type="taxonomic scope" value="Eukaryota"/>
</dbReference>
<dbReference type="Proteomes" id="UP000001070">
    <property type="component" value="Unassembled WGS sequence"/>
</dbReference>
<accession>B4JVB6</accession>
<reference evidence="2 3" key="1">
    <citation type="journal article" date="2007" name="Nature">
        <title>Evolution of genes and genomes on the Drosophila phylogeny.</title>
        <authorList>
            <consortium name="Drosophila 12 Genomes Consortium"/>
            <person name="Clark A.G."/>
            <person name="Eisen M.B."/>
            <person name="Smith D.R."/>
            <person name="Bergman C.M."/>
            <person name="Oliver B."/>
            <person name="Markow T.A."/>
            <person name="Kaufman T.C."/>
            <person name="Kellis M."/>
            <person name="Gelbart W."/>
            <person name="Iyer V.N."/>
            <person name="Pollard D.A."/>
            <person name="Sackton T.B."/>
            <person name="Larracuente A.M."/>
            <person name="Singh N.D."/>
            <person name="Abad J.P."/>
            <person name="Abt D.N."/>
            <person name="Adryan B."/>
            <person name="Aguade M."/>
            <person name="Akashi H."/>
            <person name="Anderson W.W."/>
            <person name="Aquadro C.F."/>
            <person name="Ardell D.H."/>
            <person name="Arguello R."/>
            <person name="Artieri C.G."/>
            <person name="Barbash D.A."/>
            <person name="Barker D."/>
            <person name="Barsanti P."/>
            <person name="Batterham P."/>
            <person name="Batzoglou S."/>
            <person name="Begun D."/>
            <person name="Bhutkar A."/>
            <person name="Blanco E."/>
            <person name="Bosak S.A."/>
            <person name="Bradley R.K."/>
            <person name="Brand A.D."/>
            <person name="Brent M.R."/>
            <person name="Brooks A.N."/>
            <person name="Brown R.H."/>
            <person name="Butlin R.K."/>
            <person name="Caggese C."/>
            <person name="Calvi B.R."/>
            <person name="Bernardo de Carvalho A."/>
            <person name="Caspi A."/>
            <person name="Castrezana S."/>
            <person name="Celniker S.E."/>
            <person name="Chang J.L."/>
            <person name="Chapple C."/>
            <person name="Chatterji S."/>
            <person name="Chinwalla A."/>
            <person name="Civetta A."/>
            <person name="Clifton S.W."/>
            <person name="Comeron J.M."/>
            <person name="Costello J.C."/>
            <person name="Coyne J.A."/>
            <person name="Daub J."/>
            <person name="David R.G."/>
            <person name="Delcher A.L."/>
            <person name="Delehaunty K."/>
            <person name="Do C.B."/>
            <person name="Ebling H."/>
            <person name="Edwards K."/>
            <person name="Eickbush T."/>
            <person name="Evans J.D."/>
            <person name="Filipski A."/>
            <person name="Findeiss S."/>
            <person name="Freyhult E."/>
            <person name="Fulton L."/>
            <person name="Fulton R."/>
            <person name="Garcia A.C."/>
            <person name="Gardiner A."/>
            <person name="Garfield D.A."/>
            <person name="Garvin B.E."/>
            <person name="Gibson G."/>
            <person name="Gilbert D."/>
            <person name="Gnerre S."/>
            <person name="Godfrey J."/>
            <person name="Good R."/>
            <person name="Gotea V."/>
            <person name="Gravely B."/>
            <person name="Greenberg A.J."/>
            <person name="Griffiths-Jones S."/>
            <person name="Gross S."/>
            <person name="Guigo R."/>
            <person name="Gustafson E.A."/>
            <person name="Haerty W."/>
            <person name="Hahn M.W."/>
            <person name="Halligan D.L."/>
            <person name="Halpern A.L."/>
            <person name="Halter G.M."/>
            <person name="Han M.V."/>
            <person name="Heger A."/>
            <person name="Hillier L."/>
            <person name="Hinrichs A.S."/>
            <person name="Holmes I."/>
            <person name="Hoskins R.A."/>
            <person name="Hubisz M.J."/>
            <person name="Hultmark D."/>
            <person name="Huntley M.A."/>
            <person name="Jaffe D.B."/>
            <person name="Jagadeeshan S."/>
            <person name="Jeck W.R."/>
            <person name="Johnson J."/>
            <person name="Jones C.D."/>
            <person name="Jordan W.C."/>
            <person name="Karpen G.H."/>
            <person name="Kataoka E."/>
            <person name="Keightley P.D."/>
            <person name="Kheradpour P."/>
            <person name="Kirkness E.F."/>
            <person name="Koerich L.B."/>
            <person name="Kristiansen K."/>
            <person name="Kudrna D."/>
            <person name="Kulathinal R.J."/>
            <person name="Kumar S."/>
            <person name="Kwok R."/>
            <person name="Lander E."/>
            <person name="Langley C.H."/>
            <person name="Lapoint R."/>
            <person name="Lazzaro B.P."/>
            <person name="Lee S.J."/>
            <person name="Levesque L."/>
            <person name="Li R."/>
            <person name="Lin C.F."/>
            <person name="Lin M.F."/>
            <person name="Lindblad-Toh K."/>
            <person name="Llopart A."/>
            <person name="Long M."/>
            <person name="Low L."/>
            <person name="Lozovsky E."/>
            <person name="Lu J."/>
            <person name="Luo M."/>
            <person name="Machado C.A."/>
            <person name="Makalowski W."/>
            <person name="Marzo M."/>
            <person name="Matsuda M."/>
            <person name="Matzkin L."/>
            <person name="McAllister B."/>
            <person name="McBride C.S."/>
            <person name="McKernan B."/>
            <person name="McKernan K."/>
            <person name="Mendez-Lago M."/>
            <person name="Minx P."/>
            <person name="Mollenhauer M.U."/>
            <person name="Montooth K."/>
            <person name="Mount S.M."/>
            <person name="Mu X."/>
            <person name="Myers E."/>
            <person name="Negre B."/>
            <person name="Newfeld S."/>
            <person name="Nielsen R."/>
            <person name="Noor M.A."/>
            <person name="O'Grady P."/>
            <person name="Pachter L."/>
            <person name="Papaceit M."/>
            <person name="Parisi M.J."/>
            <person name="Parisi M."/>
            <person name="Parts L."/>
            <person name="Pedersen J.S."/>
            <person name="Pesole G."/>
            <person name="Phillippy A.M."/>
            <person name="Ponting C.P."/>
            <person name="Pop M."/>
            <person name="Porcelli D."/>
            <person name="Powell J.R."/>
            <person name="Prohaska S."/>
            <person name="Pruitt K."/>
            <person name="Puig M."/>
            <person name="Quesneville H."/>
            <person name="Ram K.R."/>
            <person name="Rand D."/>
            <person name="Rasmussen M.D."/>
            <person name="Reed L.K."/>
            <person name="Reenan R."/>
            <person name="Reily A."/>
            <person name="Remington K.A."/>
            <person name="Rieger T.T."/>
            <person name="Ritchie M.G."/>
            <person name="Robin C."/>
            <person name="Rogers Y.H."/>
            <person name="Rohde C."/>
            <person name="Rozas J."/>
            <person name="Rubenfield M.J."/>
            <person name="Ruiz A."/>
            <person name="Russo S."/>
            <person name="Salzberg S.L."/>
            <person name="Sanchez-Gracia A."/>
            <person name="Saranga D.J."/>
            <person name="Sato H."/>
            <person name="Schaeffer S.W."/>
            <person name="Schatz M.C."/>
            <person name="Schlenke T."/>
            <person name="Schwartz R."/>
            <person name="Segarra C."/>
            <person name="Singh R.S."/>
            <person name="Sirot L."/>
            <person name="Sirota M."/>
            <person name="Sisneros N.B."/>
            <person name="Smith C.D."/>
            <person name="Smith T.F."/>
            <person name="Spieth J."/>
            <person name="Stage D.E."/>
            <person name="Stark A."/>
            <person name="Stephan W."/>
            <person name="Strausberg R.L."/>
            <person name="Strempel S."/>
            <person name="Sturgill D."/>
            <person name="Sutton G."/>
            <person name="Sutton G.G."/>
            <person name="Tao W."/>
            <person name="Teichmann S."/>
            <person name="Tobari Y.N."/>
            <person name="Tomimura Y."/>
            <person name="Tsolas J.M."/>
            <person name="Valente V.L."/>
            <person name="Venter E."/>
            <person name="Venter J.C."/>
            <person name="Vicario S."/>
            <person name="Vieira F.G."/>
            <person name="Vilella A.J."/>
            <person name="Villasante A."/>
            <person name="Walenz B."/>
            <person name="Wang J."/>
            <person name="Wasserman M."/>
            <person name="Watts T."/>
            <person name="Wilson D."/>
            <person name="Wilson R.K."/>
            <person name="Wing R.A."/>
            <person name="Wolfner M.F."/>
            <person name="Wong A."/>
            <person name="Wong G.K."/>
            <person name="Wu C.I."/>
            <person name="Wu G."/>
            <person name="Yamamoto D."/>
            <person name="Yang H.P."/>
            <person name="Yang S.P."/>
            <person name="Yorke J.A."/>
            <person name="Yoshida K."/>
            <person name="Zdobnov E."/>
            <person name="Zhang P."/>
            <person name="Zhang Y."/>
            <person name="Zimin A.V."/>
            <person name="Baldwin J."/>
            <person name="Abdouelleil A."/>
            <person name="Abdulkadir J."/>
            <person name="Abebe A."/>
            <person name="Abera B."/>
            <person name="Abreu J."/>
            <person name="Acer S.C."/>
            <person name="Aftuck L."/>
            <person name="Alexander A."/>
            <person name="An P."/>
            <person name="Anderson E."/>
            <person name="Anderson S."/>
            <person name="Arachi H."/>
            <person name="Azer M."/>
            <person name="Bachantsang P."/>
            <person name="Barry A."/>
            <person name="Bayul T."/>
            <person name="Berlin A."/>
            <person name="Bessette D."/>
            <person name="Bloom T."/>
            <person name="Blye J."/>
            <person name="Boguslavskiy L."/>
            <person name="Bonnet C."/>
            <person name="Boukhgalter B."/>
            <person name="Bourzgui I."/>
            <person name="Brown A."/>
            <person name="Cahill P."/>
            <person name="Channer S."/>
            <person name="Cheshatsang Y."/>
            <person name="Chuda L."/>
            <person name="Citroen M."/>
            <person name="Collymore A."/>
            <person name="Cooke P."/>
            <person name="Costello M."/>
            <person name="D'Aco K."/>
            <person name="Daza R."/>
            <person name="De Haan G."/>
            <person name="DeGray S."/>
            <person name="DeMaso C."/>
            <person name="Dhargay N."/>
            <person name="Dooley K."/>
            <person name="Dooley E."/>
            <person name="Doricent M."/>
            <person name="Dorje P."/>
            <person name="Dorjee K."/>
            <person name="Dupes A."/>
            <person name="Elong R."/>
            <person name="Falk J."/>
            <person name="Farina A."/>
            <person name="Faro S."/>
            <person name="Ferguson D."/>
            <person name="Fisher S."/>
            <person name="Foley C.D."/>
            <person name="Franke A."/>
            <person name="Friedrich D."/>
            <person name="Gadbois L."/>
            <person name="Gearin G."/>
            <person name="Gearin C.R."/>
            <person name="Giannoukos G."/>
            <person name="Goode T."/>
            <person name="Graham J."/>
            <person name="Grandbois E."/>
            <person name="Grewal S."/>
            <person name="Gyaltsen K."/>
            <person name="Hafez N."/>
            <person name="Hagos B."/>
            <person name="Hall J."/>
            <person name="Henson C."/>
            <person name="Hollinger A."/>
            <person name="Honan T."/>
            <person name="Huard M.D."/>
            <person name="Hughes L."/>
            <person name="Hurhula B."/>
            <person name="Husby M.E."/>
            <person name="Kamat A."/>
            <person name="Kanga B."/>
            <person name="Kashin S."/>
            <person name="Khazanovich D."/>
            <person name="Kisner P."/>
            <person name="Lance K."/>
            <person name="Lara M."/>
            <person name="Lee W."/>
            <person name="Lennon N."/>
            <person name="Letendre F."/>
            <person name="LeVine R."/>
            <person name="Lipovsky A."/>
            <person name="Liu X."/>
            <person name="Liu J."/>
            <person name="Liu S."/>
            <person name="Lokyitsang T."/>
            <person name="Lokyitsang Y."/>
            <person name="Lubonja R."/>
            <person name="Lui A."/>
            <person name="MacDonald P."/>
            <person name="Magnisalis V."/>
            <person name="Maru K."/>
            <person name="Matthews C."/>
            <person name="McCusker W."/>
            <person name="McDonough S."/>
            <person name="Mehta T."/>
            <person name="Meldrim J."/>
            <person name="Meneus L."/>
            <person name="Mihai O."/>
            <person name="Mihalev A."/>
            <person name="Mihova T."/>
            <person name="Mittelman R."/>
            <person name="Mlenga V."/>
            <person name="Montmayeur A."/>
            <person name="Mulrain L."/>
            <person name="Navidi A."/>
            <person name="Naylor J."/>
            <person name="Negash T."/>
            <person name="Nguyen T."/>
            <person name="Nguyen N."/>
            <person name="Nicol R."/>
            <person name="Norbu C."/>
            <person name="Norbu N."/>
            <person name="Novod N."/>
            <person name="O'Neill B."/>
            <person name="Osman S."/>
            <person name="Markiewicz E."/>
            <person name="Oyono O.L."/>
            <person name="Patti C."/>
            <person name="Phunkhang P."/>
            <person name="Pierre F."/>
            <person name="Priest M."/>
            <person name="Raghuraman S."/>
            <person name="Rege F."/>
            <person name="Reyes R."/>
            <person name="Rise C."/>
            <person name="Rogov P."/>
            <person name="Ross K."/>
            <person name="Ryan E."/>
            <person name="Settipalli S."/>
            <person name="Shea T."/>
            <person name="Sherpa N."/>
            <person name="Shi L."/>
            <person name="Shih D."/>
            <person name="Sparrow T."/>
            <person name="Spaulding J."/>
            <person name="Stalker J."/>
            <person name="Stange-Thomann N."/>
            <person name="Stavropoulos S."/>
            <person name="Stone C."/>
            <person name="Strader C."/>
            <person name="Tesfaye S."/>
            <person name="Thomson T."/>
            <person name="Thoulutsang Y."/>
            <person name="Thoulutsang D."/>
            <person name="Topham K."/>
            <person name="Topping I."/>
            <person name="Tsamla T."/>
            <person name="Vassiliev H."/>
            <person name="Vo A."/>
            <person name="Wangchuk T."/>
            <person name="Wangdi T."/>
            <person name="Weiand M."/>
            <person name="Wilkinson J."/>
            <person name="Wilson A."/>
            <person name="Yadav S."/>
            <person name="Young G."/>
            <person name="Yu Q."/>
            <person name="Zembek L."/>
            <person name="Zhong D."/>
            <person name="Zimmer A."/>
            <person name="Zwirko Z."/>
            <person name="Jaffe D.B."/>
            <person name="Alvarez P."/>
            <person name="Brockman W."/>
            <person name="Butler J."/>
            <person name="Chin C."/>
            <person name="Gnerre S."/>
            <person name="Grabherr M."/>
            <person name="Kleber M."/>
            <person name="Mauceli E."/>
            <person name="MacCallum I."/>
        </authorList>
    </citation>
    <scope>NUCLEOTIDE SEQUENCE [LARGE SCALE GENOMIC DNA]</scope>
    <source>
        <strain evidence="3">Tucson 15287-2541.00</strain>
    </source>
</reference>